<proteinExistence type="predicted"/>
<organism evidence="3 4">
    <name type="scientific">Paenibacillus polymyxa</name>
    <name type="common">Bacillus polymyxa</name>
    <dbReference type="NCBI Taxonomy" id="1406"/>
    <lineage>
        <taxon>Bacteria</taxon>
        <taxon>Bacillati</taxon>
        <taxon>Bacillota</taxon>
        <taxon>Bacilli</taxon>
        <taxon>Bacillales</taxon>
        <taxon>Paenibacillaceae</taxon>
        <taxon>Paenibacillus</taxon>
    </lineage>
</organism>
<protein>
    <submittedName>
        <fullName evidence="3">Site-specific integrase</fullName>
    </submittedName>
</protein>
<dbReference type="SUPFAM" id="SSF56349">
    <property type="entry name" value="DNA breaking-rejoining enzymes"/>
    <property type="match status" value="1"/>
</dbReference>
<dbReference type="Gene3D" id="1.10.150.130">
    <property type="match status" value="1"/>
</dbReference>
<dbReference type="Proteomes" id="UP000650605">
    <property type="component" value="Unassembled WGS sequence"/>
</dbReference>
<comment type="caution">
    <text evidence="3">The sequence shown here is derived from an EMBL/GenBank/DDBJ whole genome shotgun (WGS) entry which is preliminary data.</text>
</comment>
<dbReference type="GO" id="GO:0006310">
    <property type="term" value="P:DNA recombination"/>
    <property type="evidence" value="ECO:0007669"/>
    <property type="project" value="UniProtKB-KW"/>
</dbReference>
<dbReference type="AlphaFoldDB" id="A0A8I1LQ21"/>
<evidence type="ECO:0000313" key="4">
    <source>
        <dbReference type="Proteomes" id="UP000650605"/>
    </source>
</evidence>
<name>A0A8I1LQ21_PAEPO</name>
<accession>A0A8I1LQ21</accession>
<evidence type="ECO:0000313" key="3">
    <source>
        <dbReference type="EMBL" id="MBM0632650.1"/>
    </source>
</evidence>
<dbReference type="GO" id="GO:0015074">
    <property type="term" value="P:DNA integration"/>
    <property type="evidence" value="ECO:0007669"/>
    <property type="project" value="InterPro"/>
</dbReference>
<dbReference type="GO" id="GO:0003677">
    <property type="term" value="F:DNA binding"/>
    <property type="evidence" value="ECO:0007669"/>
    <property type="project" value="UniProtKB-KW"/>
</dbReference>
<dbReference type="EMBL" id="JAEHFQ010000002">
    <property type="protein sequence ID" value="MBM0632650.1"/>
    <property type="molecule type" value="Genomic_DNA"/>
</dbReference>
<keyword evidence="2" id="KW-0233">DNA recombination</keyword>
<gene>
    <name evidence="3" type="ORF">JDW19_05850</name>
</gene>
<evidence type="ECO:0000256" key="2">
    <source>
        <dbReference type="ARBA" id="ARBA00023172"/>
    </source>
</evidence>
<dbReference type="InterPro" id="IPR010998">
    <property type="entry name" value="Integrase_recombinase_N"/>
</dbReference>
<dbReference type="Gene3D" id="1.10.443.10">
    <property type="entry name" value="Intergrase catalytic core"/>
    <property type="match status" value="1"/>
</dbReference>
<dbReference type="InterPro" id="IPR011010">
    <property type="entry name" value="DNA_brk_join_enz"/>
</dbReference>
<keyword evidence="1" id="KW-0238">DNA-binding</keyword>
<dbReference type="InterPro" id="IPR013762">
    <property type="entry name" value="Integrase-like_cat_sf"/>
</dbReference>
<sequence length="403" mass="46452">MLLELHHKIEELEYENFSFGVDVAFAEYWIKKERATRKHAVIVLKNKLDGKMIVHPLTAFIQWRWKYKEYNTQRLHGVHLSQFLNYVLIKKKRKYELKSLSELTNNHGTDFLNYLLSKGNANVSVKNVERTLRCFYNFLAEKDCLIHDIVLHPFNPMYSKEFAYDMERGKLAIEHTLPNKYIFVFLRTALSISPSIAFAIYLSIFGGLRAGEIVNIRVNDLRPYGDEYGKGGLLILLKTQNLRTDIKDTSGSSRVKRDRKQFVYSVKNMLSVLYKLHLNNLQRKLGSEFSGSSPLFVNANGKALTGKSLRDRFGKVKEAFLKNLTSSENPNDMITAINLQSTKWSFHIGRGTFTNLLARAAVNPYDIALPRGDKNIPSSLTYMSNSEEMKLILEDLIDSIYKE</sequence>
<reference evidence="3" key="1">
    <citation type="submission" date="2020-12" db="EMBL/GenBank/DDBJ databases">
        <title>Paenibacillus polymyxa LMG 27872: a double-edged sword.</title>
        <authorList>
            <person name="Langendries S."/>
            <person name="Garcia Mendez S."/>
            <person name="Beirinckx S."/>
            <person name="Viaene T."/>
            <person name="Baeyen S."/>
            <person name="Goeminne G."/>
            <person name="Willems A."/>
            <person name="Debode J."/>
            <person name="Goormachtig S."/>
        </authorList>
    </citation>
    <scope>NUCLEOTIDE SEQUENCE</scope>
    <source>
        <strain evidence="3">LMG 27872</strain>
    </source>
</reference>
<evidence type="ECO:0000256" key="1">
    <source>
        <dbReference type="ARBA" id="ARBA00023125"/>
    </source>
</evidence>